<feature type="transmembrane region" description="Helical" evidence="7">
    <location>
        <begin position="380"/>
        <end position="405"/>
    </location>
</feature>
<feature type="transmembrane region" description="Helical" evidence="7">
    <location>
        <begin position="73"/>
        <end position="92"/>
    </location>
</feature>
<dbReference type="PANTHER" id="PTHR23507">
    <property type="entry name" value="ZGC:174356"/>
    <property type="match status" value="1"/>
</dbReference>
<dbReference type="InterPro" id="IPR011701">
    <property type="entry name" value="MFS"/>
</dbReference>
<evidence type="ECO:0000256" key="6">
    <source>
        <dbReference type="SAM" id="MobiDB-lite"/>
    </source>
</evidence>
<feature type="compositionally biased region" description="Basic and acidic residues" evidence="6">
    <location>
        <begin position="1"/>
        <end position="12"/>
    </location>
</feature>
<dbReference type="PANTHER" id="PTHR23507:SF1">
    <property type="entry name" value="FI18259P1-RELATED"/>
    <property type="match status" value="1"/>
</dbReference>
<organism evidence="9 10">
    <name type="scientific">Dactylonectria estremocensis</name>
    <dbReference type="NCBI Taxonomy" id="1079267"/>
    <lineage>
        <taxon>Eukaryota</taxon>
        <taxon>Fungi</taxon>
        <taxon>Dikarya</taxon>
        <taxon>Ascomycota</taxon>
        <taxon>Pezizomycotina</taxon>
        <taxon>Sordariomycetes</taxon>
        <taxon>Hypocreomycetidae</taxon>
        <taxon>Hypocreales</taxon>
        <taxon>Nectriaceae</taxon>
        <taxon>Dactylonectria</taxon>
    </lineage>
</organism>
<feature type="transmembrane region" description="Helical" evidence="7">
    <location>
        <begin position="425"/>
        <end position="454"/>
    </location>
</feature>
<feature type="transmembrane region" description="Helical" evidence="7">
    <location>
        <begin position="139"/>
        <end position="158"/>
    </location>
</feature>
<accession>A0A9P9EM23</accession>
<evidence type="ECO:0000313" key="10">
    <source>
        <dbReference type="Proteomes" id="UP000717696"/>
    </source>
</evidence>
<evidence type="ECO:0000256" key="3">
    <source>
        <dbReference type="ARBA" id="ARBA00022989"/>
    </source>
</evidence>
<comment type="caution">
    <text evidence="9">The sequence shown here is derived from an EMBL/GenBank/DDBJ whole genome shotgun (WGS) entry which is preliminary data.</text>
</comment>
<gene>
    <name evidence="9" type="ORF">B0J13DRAFT_557292</name>
</gene>
<reference evidence="9" key="1">
    <citation type="journal article" date="2021" name="Nat. Commun.">
        <title>Genetic determinants of endophytism in the Arabidopsis root mycobiome.</title>
        <authorList>
            <person name="Mesny F."/>
            <person name="Miyauchi S."/>
            <person name="Thiergart T."/>
            <person name="Pickel B."/>
            <person name="Atanasova L."/>
            <person name="Karlsson M."/>
            <person name="Huettel B."/>
            <person name="Barry K.W."/>
            <person name="Haridas S."/>
            <person name="Chen C."/>
            <person name="Bauer D."/>
            <person name="Andreopoulos W."/>
            <person name="Pangilinan J."/>
            <person name="LaButti K."/>
            <person name="Riley R."/>
            <person name="Lipzen A."/>
            <person name="Clum A."/>
            <person name="Drula E."/>
            <person name="Henrissat B."/>
            <person name="Kohler A."/>
            <person name="Grigoriev I.V."/>
            <person name="Martin F.M."/>
            <person name="Hacquard S."/>
        </authorList>
    </citation>
    <scope>NUCLEOTIDE SEQUENCE</scope>
    <source>
        <strain evidence="9">MPI-CAGE-AT-0021</strain>
    </source>
</reference>
<name>A0A9P9EM23_9HYPO</name>
<dbReference type="AlphaFoldDB" id="A0A9P9EM23"/>
<feature type="compositionally biased region" description="Basic and acidic residues" evidence="6">
    <location>
        <begin position="26"/>
        <end position="35"/>
    </location>
</feature>
<keyword evidence="5" id="KW-0325">Glycoprotein</keyword>
<keyword evidence="4 7" id="KW-0472">Membrane</keyword>
<evidence type="ECO:0000256" key="7">
    <source>
        <dbReference type="SAM" id="Phobius"/>
    </source>
</evidence>
<feature type="transmembrane region" description="Helical" evidence="7">
    <location>
        <begin position="194"/>
        <end position="221"/>
    </location>
</feature>
<evidence type="ECO:0000256" key="1">
    <source>
        <dbReference type="ARBA" id="ARBA00004141"/>
    </source>
</evidence>
<proteinExistence type="predicted"/>
<keyword evidence="2 7" id="KW-0812">Transmembrane</keyword>
<dbReference type="Pfam" id="PF07690">
    <property type="entry name" value="MFS_1"/>
    <property type="match status" value="1"/>
</dbReference>
<feature type="transmembrane region" description="Helical" evidence="7">
    <location>
        <begin position="342"/>
        <end position="360"/>
    </location>
</feature>
<sequence length="547" mass="60593">MAVPRSDPRDSSDTDVDSISTGHGKASTDRLRGIADDADNDADPAGEGARFLPMGVDDAAATPDEVPKSTQRYVILMCVQFLFIVEFSMFIMEPPLQQIMEDFVCHAQYADHRTGATQTPDERCKDAEVQGTLAMARSWMMWVGMLVPLLVQIPYGIVADRYGRRPVLFLGLFGLVLGTVWYMIVLYHPDAFSIWHLLLGSIPTLIGGGGSVVTAMVWTILSDSIPAARRTSLFYQLHAMMLILSAAFRPVAAWLLSIDPWLPMWIGLAALVLSMFSTLLIPETLHLHKLADEERRRRDQVNGHLSDDGEMLKLNQTVIQTAWSTTRKDFSRIWHFMANSKHIMLLIVAYGLCYPINIAFEMNMLQYVTKRFDWDWSTATYFTTISKVTSVIVLLVLLPLLSVFITKRYGLEILTRDLYLSRGSILFITAGNMFTAVAAAPWMLVISLIVLSLGNGFQPQLRALLAGIVEPHTLATLNTTIATAETLIGLVTVPALGWLLSKGIDLGGVLMGLPFAMTSVFAVLASVAMFAFRLPRGVSQAEGRYDH</sequence>
<feature type="transmembrane region" description="Helical" evidence="7">
    <location>
        <begin position="233"/>
        <end position="256"/>
    </location>
</feature>
<dbReference type="GO" id="GO:0022857">
    <property type="term" value="F:transmembrane transporter activity"/>
    <property type="evidence" value="ECO:0007669"/>
    <property type="project" value="InterPro"/>
</dbReference>
<evidence type="ECO:0000256" key="2">
    <source>
        <dbReference type="ARBA" id="ARBA00022692"/>
    </source>
</evidence>
<dbReference type="Proteomes" id="UP000717696">
    <property type="component" value="Unassembled WGS sequence"/>
</dbReference>
<keyword evidence="3 7" id="KW-1133">Transmembrane helix</keyword>
<feature type="transmembrane region" description="Helical" evidence="7">
    <location>
        <begin position="167"/>
        <end position="188"/>
    </location>
</feature>
<dbReference type="Gene3D" id="1.20.1250.20">
    <property type="entry name" value="MFS general substrate transporter like domains"/>
    <property type="match status" value="1"/>
</dbReference>
<dbReference type="GO" id="GO:0016020">
    <property type="term" value="C:membrane"/>
    <property type="evidence" value="ECO:0007669"/>
    <property type="project" value="UniProtKB-SubCell"/>
</dbReference>
<evidence type="ECO:0000313" key="9">
    <source>
        <dbReference type="EMBL" id="KAH7140158.1"/>
    </source>
</evidence>
<comment type="subcellular location">
    <subcellularLocation>
        <location evidence="1">Membrane</location>
        <topology evidence="1">Multi-pass membrane protein</topology>
    </subcellularLocation>
</comment>
<dbReference type="InterPro" id="IPR036259">
    <property type="entry name" value="MFS_trans_sf"/>
</dbReference>
<dbReference type="OrthoDB" id="194139at2759"/>
<evidence type="ECO:0000256" key="4">
    <source>
        <dbReference type="ARBA" id="ARBA00023136"/>
    </source>
</evidence>
<keyword evidence="10" id="KW-1185">Reference proteome</keyword>
<feature type="domain" description="Major facilitator superfamily (MFS) profile" evidence="8">
    <location>
        <begin position="74"/>
        <end position="537"/>
    </location>
</feature>
<dbReference type="PROSITE" id="PS50850">
    <property type="entry name" value="MFS"/>
    <property type="match status" value="1"/>
</dbReference>
<feature type="transmembrane region" description="Helical" evidence="7">
    <location>
        <begin position="512"/>
        <end position="532"/>
    </location>
</feature>
<dbReference type="SUPFAM" id="SSF103473">
    <property type="entry name" value="MFS general substrate transporter"/>
    <property type="match status" value="1"/>
</dbReference>
<feature type="transmembrane region" description="Helical" evidence="7">
    <location>
        <begin position="474"/>
        <end position="500"/>
    </location>
</feature>
<dbReference type="InterPro" id="IPR020846">
    <property type="entry name" value="MFS_dom"/>
</dbReference>
<protein>
    <submittedName>
        <fullName evidence="9">Major facilitator superfamily domain-containing protein</fullName>
    </submittedName>
</protein>
<dbReference type="CDD" id="cd06174">
    <property type="entry name" value="MFS"/>
    <property type="match status" value="1"/>
</dbReference>
<evidence type="ECO:0000259" key="8">
    <source>
        <dbReference type="PROSITE" id="PS50850"/>
    </source>
</evidence>
<evidence type="ECO:0000256" key="5">
    <source>
        <dbReference type="ARBA" id="ARBA00023180"/>
    </source>
</evidence>
<feature type="transmembrane region" description="Helical" evidence="7">
    <location>
        <begin position="262"/>
        <end position="281"/>
    </location>
</feature>
<dbReference type="EMBL" id="JAGMUU010000013">
    <property type="protein sequence ID" value="KAH7140158.1"/>
    <property type="molecule type" value="Genomic_DNA"/>
</dbReference>
<feature type="region of interest" description="Disordered" evidence="6">
    <location>
        <begin position="1"/>
        <end position="51"/>
    </location>
</feature>